<dbReference type="Gene3D" id="3.50.50.60">
    <property type="entry name" value="FAD/NAD(P)-binding domain"/>
    <property type="match status" value="1"/>
</dbReference>
<accession>A0A4Q7JDX4</accession>
<dbReference type="OrthoDB" id="6716560at2"/>
<dbReference type="RefSeq" id="WP_130473207.1">
    <property type="nucleotide sequence ID" value="NZ_SFCC01000001.1"/>
</dbReference>
<dbReference type="EMBL" id="SFCC01000001">
    <property type="protein sequence ID" value="RZQ65637.1"/>
    <property type="molecule type" value="Genomic_DNA"/>
</dbReference>
<reference evidence="1 2" key="1">
    <citation type="submission" date="2019-02" db="EMBL/GenBank/DDBJ databases">
        <title>Draft genome sequence of Amycolatopsis sp. 8-3EHSu isolated from roots of Suaeda maritima.</title>
        <authorList>
            <person name="Duangmal K."/>
            <person name="Chantavorakit T."/>
        </authorList>
    </citation>
    <scope>NUCLEOTIDE SEQUENCE [LARGE SCALE GENOMIC DNA]</scope>
    <source>
        <strain evidence="1 2">8-3EHSu</strain>
    </source>
</reference>
<dbReference type="InterPro" id="IPR051209">
    <property type="entry name" value="FAD-bind_Monooxygenase_sf"/>
</dbReference>
<evidence type="ECO:0000313" key="1">
    <source>
        <dbReference type="EMBL" id="RZQ65637.1"/>
    </source>
</evidence>
<comment type="caution">
    <text evidence="1">The sequence shown here is derived from an EMBL/GenBank/DDBJ whole genome shotgun (WGS) entry which is preliminary data.</text>
</comment>
<dbReference type="SUPFAM" id="SSF51905">
    <property type="entry name" value="FAD/NAD(P)-binding domain"/>
    <property type="match status" value="1"/>
</dbReference>
<keyword evidence="2" id="KW-1185">Reference proteome</keyword>
<dbReference type="Proteomes" id="UP000292003">
    <property type="component" value="Unassembled WGS sequence"/>
</dbReference>
<name>A0A4Q7JDX4_9PSEU</name>
<sequence length="162" mass="17558">MTAADFRGRLIEGTDWFGHDFTGQRVAVVAPGREAAQIVPEVAATALSVKVFQEEPDWVLPLPVPGPRAVGVLVARIFLRQQVKDPWIRRLLTPGRFGSRRLATGPGYYGALRRPHCTLVTWPVYAFTAGGVRTAEGVEHRVDCVVLGPGSVFAGTPEGQLT</sequence>
<proteinExistence type="predicted"/>
<dbReference type="PANTHER" id="PTHR42877:SF4">
    <property type="entry name" value="FAD_NAD(P)-BINDING DOMAIN-CONTAINING PROTEIN-RELATED"/>
    <property type="match status" value="1"/>
</dbReference>
<organism evidence="1 2">
    <name type="scientific">Amycolatopsis suaedae</name>
    <dbReference type="NCBI Taxonomy" id="2510978"/>
    <lineage>
        <taxon>Bacteria</taxon>
        <taxon>Bacillati</taxon>
        <taxon>Actinomycetota</taxon>
        <taxon>Actinomycetes</taxon>
        <taxon>Pseudonocardiales</taxon>
        <taxon>Pseudonocardiaceae</taxon>
        <taxon>Amycolatopsis</taxon>
    </lineage>
</organism>
<protein>
    <submittedName>
        <fullName evidence="1">FAD-dependent oxidoreductase</fullName>
    </submittedName>
</protein>
<dbReference type="AlphaFoldDB" id="A0A4Q7JDX4"/>
<gene>
    <name evidence="1" type="ORF">EWH70_00630</name>
</gene>
<dbReference type="InterPro" id="IPR036188">
    <property type="entry name" value="FAD/NAD-bd_sf"/>
</dbReference>
<evidence type="ECO:0000313" key="2">
    <source>
        <dbReference type="Proteomes" id="UP000292003"/>
    </source>
</evidence>
<dbReference type="PANTHER" id="PTHR42877">
    <property type="entry name" value="L-ORNITHINE N(5)-MONOOXYGENASE-RELATED"/>
    <property type="match status" value="1"/>
</dbReference>